<keyword evidence="2" id="KW-0472">Membrane</keyword>
<keyword evidence="2" id="KW-1133">Transmembrane helix</keyword>
<evidence type="ECO:0000313" key="4">
    <source>
        <dbReference type="EMBL" id="ACY98695.1"/>
    </source>
</evidence>
<dbReference type="Proteomes" id="UP000001918">
    <property type="component" value="Chromosome"/>
</dbReference>
<dbReference type="InterPro" id="IPR040688">
    <property type="entry name" value="SLATT_2"/>
</dbReference>
<dbReference type="NCBIfam" id="NF033633">
    <property type="entry name" value="SLATT_2"/>
    <property type="match status" value="1"/>
</dbReference>
<feature type="transmembrane region" description="Helical" evidence="2">
    <location>
        <begin position="108"/>
        <end position="129"/>
    </location>
</feature>
<dbReference type="KEGG" id="tcu:Tcur_3154"/>
<evidence type="ECO:0000259" key="3">
    <source>
        <dbReference type="Pfam" id="PF18183"/>
    </source>
</evidence>
<gene>
    <name evidence="4" type="ordered locus">Tcur_3154</name>
</gene>
<evidence type="ECO:0000256" key="1">
    <source>
        <dbReference type="SAM" id="MobiDB-lite"/>
    </source>
</evidence>
<evidence type="ECO:0000256" key="2">
    <source>
        <dbReference type="SAM" id="Phobius"/>
    </source>
</evidence>
<dbReference type="eggNOG" id="ENOG5033CIJ">
    <property type="taxonomic scope" value="Bacteria"/>
</dbReference>
<dbReference type="RefSeq" id="WP_012853479.1">
    <property type="nucleotide sequence ID" value="NC_013510.1"/>
</dbReference>
<proteinExistence type="predicted"/>
<protein>
    <recommendedName>
        <fullName evidence="3">SMODS and SLOG-associating 2TM effector domain-containing protein</fullName>
    </recommendedName>
</protein>
<reference evidence="4 5" key="1">
    <citation type="journal article" date="2011" name="Stand. Genomic Sci.">
        <title>Complete genome sequence of Thermomonospora curvata type strain (B9).</title>
        <authorList>
            <person name="Chertkov O."/>
            <person name="Sikorski J."/>
            <person name="Nolan M."/>
            <person name="Lapidus A."/>
            <person name="Lucas S."/>
            <person name="Del Rio T.G."/>
            <person name="Tice H."/>
            <person name="Cheng J.F."/>
            <person name="Goodwin L."/>
            <person name="Pitluck S."/>
            <person name="Liolios K."/>
            <person name="Ivanova N."/>
            <person name="Mavromatis K."/>
            <person name="Mikhailova N."/>
            <person name="Ovchinnikova G."/>
            <person name="Pati A."/>
            <person name="Chen A."/>
            <person name="Palaniappan K."/>
            <person name="Djao O.D."/>
            <person name="Land M."/>
            <person name="Hauser L."/>
            <person name="Chang Y.J."/>
            <person name="Jeffries C.D."/>
            <person name="Brettin T."/>
            <person name="Han C."/>
            <person name="Detter J.C."/>
            <person name="Rohde M."/>
            <person name="Goker M."/>
            <person name="Woyke T."/>
            <person name="Bristow J."/>
            <person name="Eisen J.A."/>
            <person name="Markowitz V."/>
            <person name="Hugenholtz P."/>
            <person name="Klenk H.P."/>
            <person name="Kyrpides N.C."/>
        </authorList>
    </citation>
    <scope>NUCLEOTIDE SEQUENCE [LARGE SCALE GENOMIC DNA]</scope>
    <source>
        <strain evidence="5">ATCC 19995 / DSM 43183 / JCM 3096 / KCTC 9072 / NBRC 15933 / NCIMB 10081 / Henssen B9</strain>
    </source>
</reference>
<evidence type="ECO:0000313" key="5">
    <source>
        <dbReference type="Proteomes" id="UP000001918"/>
    </source>
</evidence>
<organism evidence="4 5">
    <name type="scientific">Thermomonospora curvata (strain ATCC 19995 / DSM 43183 / JCM 3096 / KCTC 9072 / NBRC 15933 / NCIMB 10081 / Henssen B9)</name>
    <dbReference type="NCBI Taxonomy" id="471852"/>
    <lineage>
        <taxon>Bacteria</taxon>
        <taxon>Bacillati</taxon>
        <taxon>Actinomycetota</taxon>
        <taxon>Actinomycetes</taxon>
        <taxon>Streptosporangiales</taxon>
        <taxon>Thermomonosporaceae</taxon>
        <taxon>Thermomonospora</taxon>
    </lineage>
</organism>
<sequence length="214" mass="24118">MSTAAAGQPPVPQPALAEETGRGRQSDLRAWRFRLPEAQEWQRPEEVLRRLYEEAEARAVEAYGWYMRDRVRRRTLSRVLRALAVALGSAGGVVPLASVVGGGGRPSGWGYVLLALAGACYGFDHFLGISSGWMRDMRTAQKIQRRLQEFQFDWAARSAEEARSGQSEVDVAWYLNLLRGFVLDLSEIMMDETAEWIAEFQSGLLQLQTQVNRR</sequence>
<dbReference type="AlphaFoldDB" id="D1A9K9"/>
<dbReference type="HOGENOM" id="CLU_075314_0_0_11"/>
<name>D1A9K9_THECD</name>
<keyword evidence="5" id="KW-1185">Reference proteome</keyword>
<dbReference type="STRING" id="471852.Tcur_3154"/>
<feature type="region of interest" description="Disordered" evidence="1">
    <location>
        <begin position="1"/>
        <end position="23"/>
    </location>
</feature>
<feature type="transmembrane region" description="Helical" evidence="2">
    <location>
        <begin position="79"/>
        <end position="102"/>
    </location>
</feature>
<accession>D1A9K9</accession>
<dbReference type="Pfam" id="PF18183">
    <property type="entry name" value="SLATT_2"/>
    <property type="match status" value="1"/>
</dbReference>
<keyword evidence="2" id="KW-0812">Transmembrane</keyword>
<dbReference type="EMBL" id="CP001738">
    <property type="protein sequence ID" value="ACY98695.1"/>
    <property type="molecule type" value="Genomic_DNA"/>
</dbReference>
<feature type="domain" description="SMODS and SLOG-associating 2TM effector" evidence="3">
    <location>
        <begin position="39"/>
        <end position="211"/>
    </location>
</feature>